<feature type="transmembrane region" description="Helical" evidence="11">
    <location>
        <begin position="89"/>
        <end position="110"/>
    </location>
</feature>
<evidence type="ECO:0000256" key="6">
    <source>
        <dbReference type="ARBA" id="ARBA00022692"/>
    </source>
</evidence>
<evidence type="ECO:0000313" key="14">
    <source>
        <dbReference type="Proteomes" id="UP000664203"/>
    </source>
</evidence>
<comment type="pathway">
    <text evidence="2">Glycolipid biosynthesis; glycosylphosphatidylinositol-anchor biosynthesis.</text>
</comment>
<dbReference type="GO" id="GO:0006506">
    <property type="term" value="P:GPI anchor biosynthetic process"/>
    <property type="evidence" value="ECO:0007669"/>
    <property type="project" value="UniProtKB-KW"/>
</dbReference>
<feature type="transmembrane region" description="Helical" evidence="11">
    <location>
        <begin position="169"/>
        <end position="189"/>
    </location>
</feature>
<dbReference type="AlphaFoldDB" id="A0A8H3IPZ6"/>
<evidence type="ECO:0000256" key="5">
    <source>
        <dbReference type="ARBA" id="ARBA00022679"/>
    </source>
</evidence>
<evidence type="ECO:0000256" key="3">
    <source>
        <dbReference type="ARBA" id="ARBA00022502"/>
    </source>
</evidence>
<keyword evidence="4 11" id="KW-0328">Glycosyltransferase</keyword>
<organism evidence="13 14">
    <name type="scientific">Alectoria fallacina</name>
    <dbReference type="NCBI Taxonomy" id="1903189"/>
    <lineage>
        <taxon>Eukaryota</taxon>
        <taxon>Fungi</taxon>
        <taxon>Dikarya</taxon>
        <taxon>Ascomycota</taxon>
        <taxon>Pezizomycotina</taxon>
        <taxon>Lecanoromycetes</taxon>
        <taxon>OSLEUM clade</taxon>
        <taxon>Lecanoromycetidae</taxon>
        <taxon>Lecanorales</taxon>
        <taxon>Lecanorineae</taxon>
        <taxon>Parmeliaceae</taxon>
        <taxon>Alectoria</taxon>
    </lineage>
</organism>
<keyword evidence="8 11" id="KW-1133">Transmembrane helix</keyword>
<keyword evidence="12" id="KW-0732">Signal</keyword>
<keyword evidence="3" id="KW-0337">GPI-anchor biosynthesis</keyword>
<comment type="subcellular location">
    <subcellularLocation>
        <location evidence="1 11">Endoplasmic reticulum membrane</location>
        <topology evidence="1 11">Multi-pass membrane protein</topology>
    </subcellularLocation>
</comment>
<dbReference type="PANTHER" id="PTHR22760:SF3">
    <property type="entry name" value="GPI MANNOSYLTRANSFERASE 4"/>
    <property type="match status" value="1"/>
</dbReference>
<dbReference type="GO" id="GO:0005789">
    <property type="term" value="C:endoplasmic reticulum membrane"/>
    <property type="evidence" value="ECO:0007669"/>
    <property type="project" value="UniProtKB-SubCell"/>
</dbReference>
<sequence length="531" mass="59841">MWTRTYLALLVVRLYLALQPSYIHPDENFQGPEVIAGNTFAFPHHLTWEFTTNKPVRSLFSLWPVYGLPMLVLHWMWSEIGTNEVPPQVVYYTLRALMFILSFVLEDWAIHELVQSPRHRRLAVTLVASSYVTWTYQTHTFSNSIETLLVAWSLVMVQRILDNKQRSSLLSSAILGCLLTFGIFNRVTFPAYLLVPTLHLLPHFLRRSFSLIVFSTAILLTTSLAIVVDTSFYHPDNTLLNTLLTNPTFTPLNSFLYNTQTSNLTTHGLHPHYQHLVVSLPLLLGPALYLLFSTPINNVPRLPVLSAISGTLLLSGIPHQEPRFLLPAVPLLLSSIRLPRSKSLTNYWLVAWIGFNALFGALMGTYHQGGVVPAQIWLGQQSKLGASMVEILWWRTYSPPIWLLDHSTIRTTDLMGTSFVSVQMQVETALGSECDANKSVGFVAPYSSREMDDWIVKSAEKEAFAFEEIWRYGQHVNLDDLDIEGEGIWGTLGRVVGRRGLVIWKVRKVCGVGTGAGTTGGGLKGIMYRDW</sequence>
<evidence type="ECO:0000256" key="9">
    <source>
        <dbReference type="ARBA" id="ARBA00023136"/>
    </source>
</evidence>
<feature type="transmembrane region" description="Helical" evidence="11">
    <location>
        <begin position="347"/>
        <end position="366"/>
    </location>
</feature>
<feature type="signal peptide" evidence="12">
    <location>
        <begin position="1"/>
        <end position="25"/>
    </location>
</feature>
<evidence type="ECO:0000256" key="12">
    <source>
        <dbReference type="SAM" id="SignalP"/>
    </source>
</evidence>
<comment type="similarity">
    <text evidence="10">Belongs to the glycosyltransferase 22 family. PIGZ subfamily.</text>
</comment>
<accession>A0A8H3IPZ6</accession>
<keyword evidence="7 11" id="KW-0256">Endoplasmic reticulum</keyword>
<protein>
    <recommendedName>
        <fullName evidence="11">Mannosyltransferase</fullName>
        <ecNumber evidence="11">2.4.1.-</ecNumber>
    </recommendedName>
</protein>
<dbReference type="Proteomes" id="UP000664203">
    <property type="component" value="Unassembled WGS sequence"/>
</dbReference>
<feature type="transmembrane region" description="Helical" evidence="11">
    <location>
        <begin position="58"/>
        <end position="77"/>
    </location>
</feature>
<evidence type="ECO:0000256" key="11">
    <source>
        <dbReference type="RuleBase" id="RU363075"/>
    </source>
</evidence>
<keyword evidence="5" id="KW-0808">Transferase</keyword>
<feature type="transmembrane region" description="Helical" evidence="11">
    <location>
        <begin position="209"/>
        <end position="228"/>
    </location>
</feature>
<gene>
    <name evidence="13" type="primary">SMP3</name>
    <name evidence="13" type="ORF">ALECFALPRED_006672</name>
</gene>
<dbReference type="Pfam" id="PF03901">
    <property type="entry name" value="Glyco_transf_22"/>
    <property type="match status" value="1"/>
</dbReference>
<keyword evidence="6 11" id="KW-0812">Transmembrane</keyword>
<evidence type="ECO:0000256" key="7">
    <source>
        <dbReference type="ARBA" id="ARBA00022824"/>
    </source>
</evidence>
<evidence type="ECO:0000256" key="1">
    <source>
        <dbReference type="ARBA" id="ARBA00004477"/>
    </source>
</evidence>
<dbReference type="PANTHER" id="PTHR22760">
    <property type="entry name" value="GLYCOSYLTRANSFERASE"/>
    <property type="match status" value="1"/>
</dbReference>
<dbReference type="OrthoDB" id="10066429at2759"/>
<evidence type="ECO:0000313" key="13">
    <source>
        <dbReference type="EMBL" id="CAF9936052.1"/>
    </source>
</evidence>
<dbReference type="InterPro" id="IPR005599">
    <property type="entry name" value="GPI_mannosylTrfase"/>
</dbReference>
<evidence type="ECO:0000256" key="8">
    <source>
        <dbReference type="ARBA" id="ARBA00022989"/>
    </source>
</evidence>
<keyword evidence="14" id="KW-1185">Reference proteome</keyword>
<dbReference type="EC" id="2.4.1.-" evidence="11"/>
<dbReference type="EMBL" id="CAJPDR010000429">
    <property type="protein sequence ID" value="CAF9936052.1"/>
    <property type="molecule type" value="Genomic_DNA"/>
</dbReference>
<proteinExistence type="inferred from homology"/>
<evidence type="ECO:0000256" key="2">
    <source>
        <dbReference type="ARBA" id="ARBA00004687"/>
    </source>
</evidence>
<feature type="chain" id="PRO_5034214460" description="Mannosyltransferase" evidence="12">
    <location>
        <begin position="26"/>
        <end position="531"/>
    </location>
</feature>
<comment type="caution">
    <text evidence="13">The sequence shown here is derived from an EMBL/GenBank/DDBJ whole genome shotgun (WGS) entry which is preliminary data.</text>
</comment>
<name>A0A8H3IPZ6_9LECA</name>
<reference evidence="13" key="1">
    <citation type="submission" date="2021-03" db="EMBL/GenBank/DDBJ databases">
        <authorList>
            <person name="Tagirdzhanova G."/>
        </authorList>
    </citation>
    <scope>NUCLEOTIDE SEQUENCE</scope>
</reference>
<keyword evidence="9 11" id="KW-0472">Membrane</keyword>
<evidence type="ECO:0000256" key="10">
    <source>
        <dbReference type="ARBA" id="ARBA00038466"/>
    </source>
</evidence>
<dbReference type="GO" id="GO:0000026">
    <property type="term" value="F:alpha-1,2-mannosyltransferase activity"/>
    <property type="evidence" value="ECO:0007669"/>
    <property type="project" value="TreeGrafter"/>
</dbReference>
<evidence type="ECO:0000256" key="4">
    <source>
        <dbReference type="ARBA" id="ARBA00022676"/>
    </source>
</evidence>